<dbReference type="EMBL" id="CP159289">
    <property type="protein sequence ID" value="XCH23343.1"/>
    <property type="molecule type" value="Genomic_DNA"/>
</dbReference>
<dbReference type="RefSeq" id="WP_353718669.1">
    <property type="nucleotide sequence ID" value="NZ_CP159289.1"/>
</dbReference>
<proteinExistence type="predicted"/>
<name>A0AAU8FHE8_9BACT</name>
<dbReference type="CDD" id="cd06529">
    <property type="entry name" value="S24_LexA-like"/>
    <property type="match status" value="1"/>
</dbReference>
<dbReference type="SUPFAM" id="SSF51306">
    <property type="entry name" value="LexA/Signal peptidase"/>
    <property type="match status" value="1"/>
</dbReference>
<dbReference type="PROSITE" id="PS50943">
    <property type="entry name" value="HTH_CROC1"/>
    <property type="match status" value="1"/>
</dbReference>
<keyword evidence="3" id="KW-0804">Transcription</keyword>
<dbReference type="Gene3D" id="2.10.109.10">
    <property type="entry name" value="Umud Fragment, subunit A"/>
    <property type="match status" value="1"/>
</dbReference>
<dbReference type="Pfam" id="PF00717">
    <property type="entry name" value="Peptidase_S24"/>
    <property type="match status" value="1"/>
</dbReference>
<dbReference type="SUPFAM" id="SSF47413">
    <property type="entry name" value="lambda repressor-like DNA-binding domains"/>
    <property type="match status" value="1"/>
</dbReference>
<evidence type="ECO:0000256" key="3">
    <source>
        <dbReference type="ARBA" id="ARBA00023163"/>
    </source>
</evidence>
<dbReference type="Pfam" id="PF13560">
    <property type="entry name" value="HTH_31"/>
    <property type="match status" value="1"/>
</dbReference>
<evidence type="ECO:0000259" key="4">
    <source>
        <dbReference type="PROSITE" id="PS50943"/>
    </source>
</evidence>
<dbReference type="AlphaFoldDB" id="A0AAU8FHE8"/>
<dbReference type="InterPro" id="IPR039418">
    <property type="entry name" value="LexA-like"/>
</dbReference>
<dbReference type="InterPro" id="IPR015927">
    <property type="entry name" value="Peptidase_S24_S26A/B/C"/>
</dbReference>
<dbReference type="SMART" id="SM00530">
    <property type="entry name" value="HTH_XRE"/>
    <property type="match status" value="1"/>
</dbReference>
<keyword evidence="1" id="KW-0805">Transcription regulation</keyword>
<accession>A0AAU8FHE8</accession>
<dbReference type="InterPro" id="IPR001387">
    <property type="entry name" value="Cro/C1-type_HTH"/>
</dbReference>
<gene>
    <name evidence="5" type="ORF">ABV298_23910</name>
</gene>
<dbReference type="PANTHER" id="PTHR40661:SF1">
    <property type="entry name" value="HTH CRO_C1-TYPE DOMAIN-CONTAINING PROTEIN"/>
    <property type="match status" value="1"/>
</dbReference>
<dbReference type="PANTHER" id="PTHR40661">
    <property type="match status" value="1"/>
</dbReference>
<dbReference type="GO" id="GO:0003677">
    <property type="term" value="F:DNA binding"/>
    <property type="evidence" value="ECO:0007669"/>
    <property type="project" value="UniProtKB-KW"/>
</dbReference>
<reference evidence="5" key="1">
    <citation type="submission" date="2024-06" db="EMBL/GenBank/DDBJ databases">
        <title>Sequencing and assembly of the genome of Dyadobacter sp. strain 676, a symbiont of Cyamopsis tetragonoloba.</title>
        <authorList>
            <person name="Guro P."/>
            <person name="Sazanova A."/>
            <person name="Kuznetsova I."/>
            <person name="Belimov A."/>
            <person name="Safronova V."/>
        </authorList>
    </citation>
    <scope>NUCLEOTIDE SEQUENCE</scope>
    <source>
        <strain evidence="5">676</strain>
    </source>
</reference>
<evidence type="ECO:0000313" key="5">
    <source>
        <dbReference type="EMBL" id="XCH23343.1"/>
    </source>
</evidence>
<keyword evidence="2" id="KW-0238">DNA-binding</keyword>
<dbReference type="InterPro" id="IPR036286">
    <property type="entry name" value="LexA/Signal_pep-like_sf"/>
</dbReference>
<protein>
    <submittedName>
        <fullName evidence="5">LexA family transcriptional regulator</fullName>
    </submittedName>
</protein>
<feature type="domain" description="HTH cro/C1-type" evidence="4">
    <location>
        <begin position="12"/>
        <end position="67"/>
    </location>
</feature>
<dbReference type="InterPro" id="IPR010982">
    <property type="entry name" value="Lambda_DNA-bd_dom_sf"/>
</dbReference>
<dbReference type="CDD" id="cd00093">
    <property type="entry name" value="HTH_XRE"/>
    <property type="match status" value="1"/>
</dbReference>
<evidence type="ECO:0000256" key="2">
    <source>
        <dbReference type="ARBA" id="ARBA00023125"/>
    </source>
</evidence>
<sequence length="271" mass="31004">MNPPKYFFAQNIKFLRERKRKTQQELADELFMTRVKLHALESGRTAAPQPEDYFKFSDYFRLSIDTLMRIDISKLGELKLRDLQAGNDVYLAGSNLRILAITVDKANKENVEYVPVKAKAGYRDGHANPEYIAALPKFSFPNLPSGTFRMFPTSGDSMLPLPEGADVLCQFAEDWTAIKAGTLCIVILKGEQDFVFKKVTVNAEKRSLLLESLNPQYKPYEVEIKEVLEIWKYHSYQSKAIPEPVADVQHISHTLSEVLKRLSKIEEKVEK</sequence>
<evidence type="ECO:0000256" key="1">
    <source>
        <dbReference type="ARBA" id="ARBA00023015"/>
    </source>
</evidence>
<organism evidence="5">
    <name type="scientific">Dyadobacter sp. 676</name>
    <dbReference type="NCBI Taxonomy" id="3088362"/>
    <lineage>
        <taxon>Bacteria</taxon>
        <taxon>Pseudomonadati</taxon>
        <taxon>Bacteroidota</taxon>
        <taxon>Cytophagia</taxon>
        <taxon>Cytophagales</taxon>
        <taxon>Spirosomataceae</taxon>
        <taxon>Dyadobacter</taxon>
    </lineage>
</organism>
<dbReference type="Gene3D" id="1.10.260.40">
    <property type="entry name" value="lambda repressor-like DNA-binding domains"/>
    <property type="match status" value="1"/>
</dbReference>